<organism evidence="1 2">
    <name type="scientific">Vibrio owensii</name>
    <dbReference type="NCBI Taxonomy" id="696485"/>
    <lineage>
        <taxon>Bacteria</taxon>
        <taxon>Pseudomonadati</taxon>
        <taxon>Pseudomonadota</taxon>
        <taxon>Gammaproteobacteria</taxon>
        <taxon>Vibrionales</taxon>
        <taxon>Vibrionaceae</taxon>
        <taxon>Vibrio</taxon>
    </lineage>
</organism>
<accession>A0ABN5PZE0</accession>
<dbReference type="PANTHER" id="PTHR34720:SF9">
    <property type="entry name" value="BLR4714 PROTEIN"/>
    <property type="match status" value="1"/>
</dbReference>
<dbReference type="Pfam" id="PF17963">
    <property type="entry name" value="Big_9"/>
    <property type="match status" value="7"/>
</dbReference>
<evidence type="ECO:0000313" key="1">
    <source>
        <dbReference type="EMBL" id="AYO13850.1"/>
    </source>
</evidence>
<dbReference type="InterPro" id="IPR009091">
    <property type="entry name" value="RCC1/BLIP-II"/>
</dbReference>
<dbReference type="PROSITE" id="PS51257">
    <property type="entry name" value="PROKAR_LIPOPROTEIN"/>
    <property type="match status" value="1"/>
</dbReference>
<dbReference type="PANTHER" id="PTHR34720">
    <property type="entry name" value="MICROCYSTIN DEPENDENT PROTEIN"/>
    <property type="match status" value="1"/>
</dbReference>
<evidence type="ECO:0000313" key="2">
    <source>
        <dbReference type="Proteomes" id="UP000272136"/>
    </source>
</evidence>
<gene>
    <name evidence="1" type="ORF">D0812_05220</name>
</gene>
<reference evidence="1 2" key="1">
    <citation type="submission" date="2018-10" db="EMBL/GenBank/DDBJ databases">
        <title>Whole Genome of Vibrio owensii strain 170502, isolated from Acute Hepatopancreatic Necrosis Disease (AHPND) shrimp.</title>
        <authorList>
            <person name="Yan M."/>
            <person name="Wang X."/>
            <person name="Wang Y."/>
        </authorList>
    </citation>
    <scope>NUCLEOTIDE SEQUENCE [LARGE SCALE GENOMIC DNA]</scope>
    <source>
        <strain evidence="1 2">1700302</strain>
    </source>
</reference>
<protein>
    <submittedName>
        <fullName evidence="1">Tandem-95 repeat protein</fullName>
    </submittedName>
</protein>
<dbReference type="SUPFAM" id="SSF50985">
    <property type="entry name" value="RCC1/BLIP-II"/>
    <property type="match status" value="3"/>
</dbReference>
<dbReference type="RefSeq" id="WP_122044935.1">
    <property type="nucleotide sequence ID" value="NZ_CP033137.1"/>
</dbReference>
<dbReference type="NCBIfam" id="NF012211">
    <property type="entry name" value="tand_rpt_95"/>
    <property type="match status" value="3"/>
</dbReference>
<dbReference type="Proteomes" id="UP000272136">
    <property type="component" value="Chromosome 1"/>
</dbReference>
<dbReference type="Gene3D" id="2.60.40.2810">
    <property type="match status" value="6"/>
</dbReference>
<name>A0ABN5PZE0_9VIBR</name>
<dbReference type="Gene3D" id="2.130.10.30">
    <property type="entry name" value="Regulator of chromosome condensation 1/beta-lactamase-inhibitor protein II"/>
    <property type="match status" value="3"/>
</dbReference>
<keyword evidence="2" id="KW-1185">Reference proteome</keyword>
<proteinExistence type="predicted"/>
<sequence length="1392" mass="144520">MSYSNKIAPLTAAILATLVVGCDGDSKDSQFLEPDQQVNRLTAYPQAFVLKTGDVQNVDLTSSVIAENIASWKLSALDDKSGLGQITAQAEQTFEYSTDTGGVGHINYTVSGDGLTSSSQVILAVNDGGTLGNKAPEAKNVTLNTTNTSDVSVDLRDYISDEDGDELQITSLISASNRFVIADDGYQVVFTPDGYVGIDQAVYSVDDGKGGYALAYILATAADPTAPNTPPVAKDDSLTMDVASQSVLNIDLNALISDVDGDTLMVEQLYSANNRAELTSSNNVRYIPNDFRGVDQITYRVTDNKGGEAFGTITITVSDSSIQPEVPAISAFPQTFNLEPGDSINVDVTQSVVATNIDSWALVKAEDSSGLGMVSGLTATSFDYLAQAPGVATVNYDVQGGGVSDSSTVIALINTPPSPDNTPPTAKNVTADTTNDTSVSVDLSNEIADVDGDTLTISQLVSASGRFTLTGSQVTFKPDGFIGVDQAAYIVEDGQGGYASAYVVITSTDATPTTPNTPPTAADYSYVMDVASLPVWNFDLAALNLVADADGDALTIENIYSADGRAVKQGATGVTYTPGDFRGIDLITYSVSDGNGGNAIGSITVVVNDSTPGNTIPTANAVSTTMLDTDASKTISVASSVSDSDGDALEIVELQASIGTASINPSNPLEVIYAPKAGFVGEDRFVYIVSDGNGGFAMATISVTVNASNPTAPVANIVQVSTTPDAATVIDLSGYISDKETPTANLVISSVSTPTSPSTLTQSGQNVTYTPNGFIGVDTLTYTVTDGTLSTTGYMVITVNPDDSHDLVANDVSRTTPAGSPITIDLSGEISSTDPTAGTLSIVSVVGATLGDVVVSGNTVTYTPKVGDYGQDAFVYNIKDSHDPAHYAQGLITVDITPPSGPEITTLTVSGTPTIGGTLSSNVACSTCNSSQYEYDWSINGITVATTPTYVYQSTEPDNNVRLKVTGVDIYGQETVEYSTYRVSVVKEIFSNGTNAFAALRNDGSVVTWGNDATGGDSSLVDLSTGVEEIYSVRGQSFAALKTDGSVVAWGNFGGDCAAACTNLNSGVINIVNGQAGFVALKDDGSVVSWGFFGIEIPGSIDLSSGVIGIYALRDGQGYAALKEDGTVTTWGNIGSRTSGVDYNLNVGAVHSNGVSFSAVKYDGTASYWGQGDNMTDFQALDFSIGIREVYSSSNAFVALMGDNSIQAWGLASRGGVIPGTVDTSNVESVFRNSNAFAVLKQDQSIESWGNISDTFSQTLVDIVKIYPSNYRGSGFSALSAGGDIYVWGNDFADGQITGLKLTDSSVVKATTKAFAAINDAGNIVAWGDNSTGGNVPTSINSSGNGIKELFSNENSFMVIKNDGSVETWGTYNDTPPQAQPLITLVETSIAP</sequence>
<dbReference type="EMBL" id="CP033137">
    <property type="protein sequence ID" value="AYO13850.1"/>
    <property type="molecule type" value="Genomic_DNA"/>
</dbReference>